<proteinExistence type="inferred from homology"/>
<protein>
    <recommendedName>
        <fullName evidence="7">Apyrase</fullName>
    </recommendedName>
</protein>
<evidence type="ECO:0000256" key="2">
    <source>
        <dbReference type="ARBA" id="ARBA00022801"/>
    </source>
</evidence>
<evidence type="ECO:0000256" key="3">
    <source>
        <dbReference type="PIRSR" id="PIRSR600407-1"/>
    </source>
</evidence>
<evidence type="ECO:0000313" key="6">
    <source>
        <dbReference type="Proteomes" id="UP001634394"/>
    </source>
</evidence>
<name>A0ABD3X5A4_SINWO</name>
<feature type="binding site" evidence="4">
    <location>
        <begin position="192"/>
        <end position="196"/>
    </location>
    <ligand>
        <name>ATP</name>
        <dbReference type="ChEBI" id="CHEBI:30616"/>
    </ligand>
</feature>
<evidence type="ECO:0000313" key="5">
    <source>
        <dbReference type="EMBL" id="KAL3880178.1"/>
    </source>
</evidence>
<dbReference type="PANTHER" id="PTHR11782">
    <property type="entry name" value="ADENOSINE/GUANOSINE DIPHOSPHATASE"/>
    <property type="match status" value="1"/>
</dbReference>
<evidence type="ECO:0000256" key="1">
    <source>
        <dbReference type="ARBA" id="ARBA00009283"/>
    </source>
</evidence>
<dbReference type="EMBL" id="JBJQND010000004">
    <property type="protein sequence ID" value="KAL3880178.1"/>
    <property type="molecule type" value="Genomic_DNA"/>
</dbReference>
<gene>
    <name evidence="5" type="ORF">ACJMK2_032442</name>
</gene>
<dbReference type="GO" id="GO:0016787">
    <property type="term" value="F:hydrolase activity"/>
    <property type="evidence" value="ECO:0007669"/>
    <property type="project" value="UniProtKB-KW"/>
</dbReference>
<dbReference type="Proteomes" id="UP001634394">
    <property type="component" value="Unassembled WGS sequence"/>
</dbReference>
<keyword evidence="4" id="KW-0067">ATP-binding</keyword>
<organism evidence="5 6">
    <name type="scientific">Sinanodonta woodiana</name>
    <name type="common">Chinese pond mussel</name>
    <name type="synonym">Anodonta woodiana</name>
    <dbReference type="NCBI Taxonomy" id="1069815"/>
    <lineage>
        <taxon>Eukaryota</taxon>
        <taxon>Metazoa</taxon>
        <taxon>Spiralia</taxon>
        <taxon>Lophotrochozoa</taxon>
        <taxon>Mollusca</taxon>
        <taxon>Bivalvia</taxon>
        <taxon>Autobranchia</taxon>
        <taxon>Heteroconchia</taxon>
        <taxon>Palaeoheterodonta</taxon>
        <taxon>Unionida</taxon>
        <taxon>Unionoidea</taxon>
        <taxon>Unionidae</taxon>
        <taxon>Unioninae</taxon>
        <taxon>Sinanodonta</taxon>
    </lineage>
</organism>
<feature type="active site" description="Proton acceptor" evidence="3">
    <location>
        <position position="160"/>
    </location>
</feature>
<dbReference type="AlphaFoldDB" id="A0ABD3X5A4"/>
<keyword evidence="4" id="KW-0547">Nucleotide-binding</keyword>
<dbReference type="PANTHER" id="PTHR11782:SF83">
    <property type="entry name" value="GUANOSINE-DIPHOSPHATASE"/>
    <property type="match status" value="1"/>
</dbReference>
<keyword evidence="6" id="KW-1185">Reference proteome</keyword>
<accession>A0ABD3X5A4</accession>
<evidence type="ECO:0008006" key="7">
    <source>
        <dbReference type="Google" id="ProtNLM"/>
    </source>
</evidence>
<dbReference type="InterPro" id="IPR000407">
    <property type="entry name" value="GDA1_CD39_NTPase"/>
</dbReference>
<keyword evidence="2" id="KW-0378">Hydrolase</keyword>
<comment type="caution">
    <text evidence="5">The sequence shown here is derived from an EMBL/GenBank/DDBJ whole genome shotgun (WGS) entry which is preliminary data.</text>
</comment>
<reference evidence="5 6" key="1">
    <citation type="submission" date="2024-11" db="EMBL/GenBank/DDBJ databases">
        <title>Chromosome-level genome assembly of the freshwater bivalve Anodonta woodiana.</title>
        <authorList>
            <person name="Chen X."/>
        </authorList>
    </citation>
    <scope>NUCLEOTIDE SEQUENCE [LARGE SCALE GENOMIC DNA]</scope>
    <source>
        <strain evidence="5">MN2024</strain>
        <tissue evidence="5">Gills</tissue>
    </source>
</reference>
<dbReference type="Gene3D" id="3.30.420.40">
    <property type="match status" value="1"/>
</dbReference>
<evidence type="ECO:0000256" key="4">
    <source>
        <dbReference type="PIRSR" id="PIRSR600407-2"/>
    </source>
</evidence>
<dbReference type="Pfam" id="PF01150">
    <property type="entry name" value="GDA1_CD39"/>
    <property type="match status" value="1"/>
</dbReference>
<comment type="similarity">
    <text evidence="1">Belongs to the GDA1/CD39 NTPase family.</text>
</comment>
<sequence>MDVKVVISVYILHFINEHAYGASLEPYRNYGIIVDAGSSSTKVRIYSWSEVPNKNIIPLIAEIPNQKKFEPGISAFETEIGGVFNYTFSILEYINDSIPEEKRKTTRLHFMATAGLRLLNQNVTKVLLDEVHTTLLNKDINPFSYQTGGRQAAILSGEEEAMFAWVTVNYVLGTFEQQRPDINSVGLVELGGGSLQIAFVPEDPIYAGKLSFQIAGRDYSIYGHSFLSYGATSVAERVVDYLVRNNPYATEIMNPCMLRGDSINMSSDGKKLGLVGSGNATLCEEILSFYLQPAPKYMCSPKPCSIGQIYQPPIKDRKFFTAGLINFLVKTFDAMDEEGKINLTHLQAEARSYCSMTLDEALKYMSTSASWASRNCQDGLYIPLVFSALGFTMDTNSLRAVDTVKGVKIAWGLGAMLIEEEKTRFYREELNAIDVTHPTTSEKTDHFINHEGLHIEDVTPLLTSDKTEDVLNH</sequence>
<dbReference type="Gene3D" id="3.30.420.150">
    <property type="entry name" value="Exopolyphosphatase. Domain 2"/>
    <property type="match status" value="1"/>
</dbReference>